<sequence length="211" mass="23184">MRWAVSAVAIVSLLAMAAWLLQLQIAEKKAPEISRKVYFDVDIDGQRAGRVVIGLFGGVVPKTVENFRALCTGERGKGRSGKPLHYKGTVFHRIIPGFMIQGGDITHGDGRGGESIYARKFADENFELKHTSAGVVSMANEGPDSNGSQFFITTVKTYWLDGQHVVFGKVLSGMDIVYMAEGSGSYSGRPRKVVKIVDSGEILRNKWRLYN</sequence>
<name>A0ACC2ARN5_DIPCM</name>
<organism evidence="1 2">
    <name type="scientific">Diphasiastrum complanatum</name>
    <name type="common">Issler's clubmoss</name>
    <name type="synonym">Lycopodium complanatum</name>
    <dbReference type="NCBI Taxonomy" id="34168"/>
    <lineage>
        <taxon>Eukaryota</taxon>
        <taxon>Viridiplantae</taxon>
        <taxon>Streptophyta</taxon>
        <taxon>Embryophyta</taxon>
        <taxon>Tracheophyta</taxon>
        <taxon>Lycopodiopsida</taxon>
        <taxon>Lycopodiales</taxon>
        <taxon>Lycopodiaceae</taxon>
        <taxon>Lycopodioideae</taxon>
        <taxon>Diphasiastrum</taxon>
    </lineage>
</organism>
<evidence type="ECO:0000313" key="2">
    <source>
        <dbReference type="Proteomes" id="UP001162992"/>
    </source>
</evidence>
<comment type="caution">
    <text evidence="1">The sequence shown here is derived from an EMBL/GenBank/DDBJ whole genome shotgun (WGS) entry which is preliminary data.</text>
</comment>
<dbReference type="EMBL" id="CM055111">
    <property type="protein sequence ID" value="KAJ7520156.1"/>
    <property type="molecule type" value="Genomic_DNA"/>
</dbReference>
<proteinExistence type="predicted"/>
<keyword evidence="2" id="KW-1185">Reference proteome</keyword>
<evidence type="ECO:0000313" key="1">
    <source>
        <dbReference type="EMBL" id="KAJ7520156.1"/>
    </source>
</evidence>
<protein>
    <submittedName>
        <fullName evidence="1">Uncharacterized protein</fullName>
    </submittedName>
</protein>
<gene>
    <name evidence="1" type="ORF">O6H91_20G069700</name>
</gene>
<accession>A0ACC2ARN5</accession>
<reference evidence="2" key="1">
    <citation type="journal article" date="2024" name="Proc. Natl. Acad. Sci. U.S.A.">
        <title>Extraordinary preservation of gene collinearity over three hundred million years revealed in homosporous lycophytes.</title>
        <authorList>
            <person name="Li C."/>
            <person name="Wickell D."/>
            <person name="Kuo L.Y."/>
            <person name="Chen X."/>
            <person name="Nie B."/>
            <person name="Liao X."/>
            <person name="Peng D."/>
            <person name="Ji J."/>
            <person name="Jenkins J."/>
            <person name="Williams M."/>
            <person name="Shu S."/>
            <person name="Plott C."/>
            <person name="Barry K."/>
            <person name="Rajasekar S."/>
            <person name="Grimwood J."/>
            <person name="Han X."/>
            <person name="Sun S."/>
            <person name="Hou Z."/>
            <person name="He W."/>
            <person name="Dai G."/>
            <person name="Sun C."/>
            <person name="Schmutz J."/>
            <person name="Leebens-Mack J.H."/>
            <person name="Li F.W."/>
            <person name="Wang L."/>
        </authorList>
    </citation>
    <scope>NUCLEOTIDE SEQUENCE [LARGE SCALE GENOMIC DNA]</scope>
    <source>
        <strain evidence="2">cv. PW_Plant_1</strain>
    </source>
</reference>
<dbReference type="Proteomes" id="UP001162992">
    <property type="component" value="Chromosome 20"/>
</dbReference>